<gene>
    <name evidence="1" type="ORF">LWI28_028625</name>
</gene>
<organism evidence="1 2">
    <name type="scientific">Acer negundo</name>
    <name type="common">Box elder</name>
    <dbReference type="NCBI Taxonomy" id="4023"/>
    <lineage>
        <taxon>Eukaryota</taxon>
        <taxon>Viridiplantae</taxon>
        <taxon>Streptophyta</taxon>
        <taxon>Embryophyta</taxon>
        <taxon>Tracheophyta</taxon>
        <taxon>Spermatophyta</taxon>
        <taxon>Magnoliopsida</taxon>
        <taxon>eudicotyledons</taxon>
        <taxon>Gunneridae</taxon>
        <taxon>Pentapetalae</taxon>
        <taxon>rosids</taxon>
        <taxon>malvids</taxon>
        <taxon>Sapindales</taxon>
        <taxon>Sapindaceae</taxon>
        <taxon>Hippocastanoideae</taxon>
        <taxon>Acereae</taxon>
        <taxon>Acer</taxon>
    </lineage>
</organism>
<sequence length="74" mass="8136">MELGYETVRVVEVVNIISLPEEWMVVHEVHEDGSQGKFPTARGGGGSRSPAAMFDCGLNWDSVVVARYVEPQLC</sequence>
<comment type="caution">
    <text evidence="1">The sequence shown here is derived from an EMBL/GenBank/DDBJ whole genome shotgun (WGS) entry which is preliminary data.</text>
</comment>
<protein>
    <submittedName>
        <fullName evidence="1">Uncharacterized protein</fullName>
    </submittedName>
</protein>
<evidence type="ECO:0000313" key="1">
    <source>
        <dbReference type="EMBL" id="KAI9162574.1"/>
    </source>
</evidence>
<dbReference type="EMBL" id="JAJSOW010000106">
    <property type="protein sequence ID" value="KAI9162574.1"/>
    <property type="molecule type" value="Genomic_DNA"/>
</dbReference>
<dbReference type="Proteomes" id="UP001064489">
    <property type="component" value="Chromosome 2"/>
</dbReference>
<keyword evidence="2" id="KW-1185">Reference proteome</keyword>
<proteinExistence type="predicted"/>
<dbReference type="AlphaFoldDB" id="A0AAD5IGP6"/>
<evidence type="ECO:0000313" key="2">
    <source>
        <dbReference type="Proteomes" id="UP001064489"/>
    </source>
</evidence>
<accession>A0AAD5IGP6</accession>
<reference evidence="1" key="1">
    <citation type="journal article" date="2022" name="Plant J.">
        <title>Strategies of tolerance reflected in two North American maple genomes.</title>
        <authorList>
            <person name="McEvoy S.L."/>
            <person name="Sezen U.U."/>
            <person name="Trouern-Trend A."/>
            <person name="McMahon S.M."/>
            <person name="Schaberg P.G."/>
            <person name="Yang J."/>
            <person name="Wegrzyn J.L."/>
            <person name="Swenson N.G."/>
        </authorList>
    </citation>
    <scope>NUCLEOTIDE SEQUENCE</scope>
    <source>
        <strain evidence="1">91603</strain>
    </source>
</reference>
<name>A0AAD5IGP6_ACENE</name>
<reference evidence="1" key="2">
    <citation type="submission" date="2023-02" db="EMBL/GenBank/DDBJ databases">
        <authorList>
            <person name="Swenson N.G."/>
            <person name="Wegrzyn J.L."/>
            <person name="Mcevoy S.L."/>
        </authorList>
    </citation>
    <scope>NUCLEOTIDE SEQUENCE</scope>
    <source>
        <strain evidence="1">91603</strain>
        <tissue evidence="1">Leaf</tissue>
    </source>
</reference>